<keyword evidence="2" id="KW-0238">DNA-binding</keyword>
<dbReference type="Gene3D" id="1.20.120.530">
    <property type="entry name" value="GntR ligand-binding domain-like"/>
    <property type="match status" value="1"/>
</dbReference>
<dbReference type="SUPFAM" id="SSF46785">
    <property type="entry name" value="Winged helix' DNA-binding domain"/>
    <property type="match status" value="1"/>
</dbReference>
<dbReference type="Pfam" id="PF00392">
    <property type="entry name" value="GntR"/>
    <property type="match status" value="1"/>
</dbReference>
<keyword evidence="1" id="KW-0805">Transcription regulation</keyword>
<evidence type="ECO:0000256" key="2">
    <source>
        <dbReference type="ARBA" id="ARBA00023125"/>
    </source>
</evidence>
<reference evidence="6 7" key="1">
    <citation type="submission" date="2017-03" db="EMBL/GenBank/DDBJ databases">
        <title>Draft genome sequence of Streptomyces scabrisporus NF3, endophyte isolated from Amphipterygium adstringens.</title>
        <authorList>
            <person name="Vazquez M."/>
            <person name="Ceapa C.D."/>
            <person name="Rodriguez Luna D."/>
            <person name="Sanchez Esquivel S."/>
        </authorList>
    </citation>
    <scope>NUCLEOTIDE SEQUENCE [LARGE SCALE GENOMIC DNA]</scope>
    <source>
        <strain evidence="6 7">NF3</strain>
    </source>
</reference>
<dbReference type="SMART" id="SM00895">
    <property type="entry name" value="FCD"/>
    <property type="match status" value="1"/>
</dbReference>
<comment type="caution">
    <text evidence="6">The sequence shown here is derived from an EMBL/GenBank/DDBJ whole genome shotgun (WGS) entry which is preliminary data.</text>
</comment>
<name>A0A1T3NY02_9ACTN</name>
<dbReference type="SUPFAM" id="SSF48008">
    <property type="entry name" value="GntR ligand-binding domain-like"/>
    <property type="match status" value="1"/>
</dbReference>
<proteinExistence type="predicted"/>
<dbReference type="Gene3D" id="1.10.10.10">
    <property type="entry name" value="Winged helix-like DNA-binding domain superfamily/Winged helix DNA-binding domain"/>
    <property type="match status" value="1"/>
</dbReference>
<organism evidence="6 7">
    <name type="scientific">Embleya scabrispora</name>
    <dbReference type="NCBI Taxonomy" id="159449"/>
    <lineage>
        <taxon>Bacteria</taxon>
        <taxon>Bacillati</taxon>
        <taxon>Actinomycetota</taxon>
        <taxon>Actinomycetes</taxon>
        <taxon>Kitasatosporales</taxon>
        <taxon>Streptomycetaceae</taxon>
        <taxon>Embleya</taxon>
    </lineage>
</organism>
<dbReference type="CDD" id="cd07377">
    <property type="entry name" value="WHTH_GntR"/>
    <property type="match status" value="1"/>
</dbReference>
<evidence type="ECO:0000259" key="5">
    <source>
        <dbReference type="PROSITE" id="PS50949"/>
    </source>
</evidence>
<feature type="compositionally biased region" description="Low complexity" evidence="4">
    <location>
        <begin position="217"/>
        <end position="235"/>
    </location>
</feature>
<dbReference type="Proteomes" id="UP000190037">
    <property type="component" value="Unassembled WGS sequence"/>
</dbReference>
<dbReference type="InterPro" id="IPR000524">
    <property type="entry name" value="Tscrpt_reg_HTH_GntR"/>
</dbReference>
<feature type="domain" description="HTH gntR-type" evidence="5">
    <location>
        <begin position="18"/>
        <end position="85"/>
    </location>
</feature>
<evidence type="ECO:0000313" key="6">
    <source>
        <dbReference type="EMBL" id="OPC81736.1"/>
    </source>
</evidence>
<dbReference type="InterPro" id="IPR036390">
    <property type="entry name" value="WH_DNA-bd_sf"/>
</dbReference>
<accession>A0A1T3NY02</accession>
<dbReference type="GO" id="GO:0003700">
    <property type="term" value="F:DNA-binding transcription factor activity"/>
    <property type="evidence" value="ECO:0007669"/>
    <property type="project" value="InterPro"/>
</dbReference>
<dbReference type="SMART" id="SM00345">
    <property type="entry name" value="HTH_GNTR"/>
    <property type="match status" value="1"/>
</dbReference>
<protein>
    <submittedName>
        <fullName evidence="6">GntR family transcriptional regulator</fullName>
    </submittedName>
</protein>
<dbReference type="PANTHER" id="PTHR43537">
    <property type="entry name" value="TRANSCRIPTIONAL REGULATOR, GNTR FAMILY"/>
    <property type="match status" value="1"/>
</dbReference>
<dbReference type="PANTHER" id="PTHR43537:SF45">
    <property type="entry name" value="GNTR FAMILY REGULATORY PROTEIN"/>
    <property type="match status" value="1"/>
</dbReference>
<gene>
    <name evidence="6" type="ORF">B4N89_12985</name>
</gene>
<dbReference type="InterPro" id="IPR008920">
    <property type="entry name" value="TF_FadR/GntR_C"/>
</dbReference>
<dbReference type="STRING" id="159449.B4N89_12985"/>
<dbReference type="Pfam" id="PF07729">
    <property type="entry name" value="FCD"/>
    <property type="match status" value="1"/>
</dbReference>
<evidence type="ECO:0000313" key="7">
    <source>
        <dbReference type="Proteomes" id="UP000190037"/>
    </source>
</evidence>
<evidence type="ECO:0000256" key="4">
    <source>
        <dbReference type="SAM" id="MobiDB-lite"/>
    </source>
</evidence>
<dbReference type="InterPro" id="IPR011711">
    <property type="entry name" value="GntR_C"/>
</dbReference>
<dbReference type="RefSeq" id="WP_078976010.1">
    <property type="nucleotide sequence ID" value="NZ_MWQN01000001.1"/>
</dbReference>
<dbReference type="PROSITE" id="PS50949">
    <property type="entry name" value="HTH_GNTR"/>
    <property type="match status" value="1"/>
</dbReference>
<dbReference type="EMBL" id="MWQN01000001">
    <property type="protein sequence ID" value="OPC81736.1"/>
    <property type="molecule type" value="Genomic_DNA"/>
</dbReference>
<evidence type="ECO:0000256" key="3">
    <source>
        <dbReference type="ARBA" id="ARBA00023163"/>
    </source>
</evidence>
<keyword evidence="7" id="KW-1185">Reference proteome</keyword>
<dbReference type="InterPro" id="IPR036388">
    <property type="entry name" value="WH-like_DNA-bd_sf"/>
</dbReference>
<dbReference type="AlphaFoldDB" id="A0A1T3NY02"/>
<keyword evidence="3" id="KW-0804">Transcription</keyword>
<feature type="region of interest" description="Disordered" evidence="4">
    <location>
        <begin position="209"/>
        <end position="235"/>
    </location>
</feature>
<evidence type="ECO:0000256" key="1">
    <source>
        <dbReference type="ARBA" id="ARBA00023015"/>
    </source>
</evidence>
<dbReference type="OrthoDB" id="3864082at2"/>
<sequence>MGSDTEGGRDAGRLGERLSLREQVARAIRAALVTGRMRPGVVYSAPALAGRFGVSATPVREALLDLAKDGLVEPVRNKGFRVRAMSAADLADVHHLRELLEIPTVAGLARDGCADELPRLRALVDDLADALERADVADRVDAEDRFHAHLLGLAKNARLVKVVAELRAQARLYGPLPAPDEAEHGSIAVELHRLLDLIEARDVAGAEELTRRRLARSRPPALADAPAAPTSPERP</sequence>
<dbReference type="GO" id="GO:0003677">
    <property type="term" value="F:DNA binding"/>
    <property type="evidence" value="ECO:0007669"/>
    <property type="project" value="UniProtKB-KW"/>
</dbReference>